<keyword evidence="3" id="KW-1185">Reference proteome</keyword>
<organism evidence="2 3">
    <name type="scientific">Marseilla massiliensis</name>
    <dbReference type="NCBI Taxonomy" id="1841864"/>
    <lineage>
        <taxon>Bacteria</taxon>
        <taxon>Pseudomonadati</taxon>
        <taxon>Bacteroidota</taxon>
        <taxon>Bacteroidia</taxon>
        <taxon>Bacteroidales</taxon>
        <taxon>Prevotellaceae</taxon>
        <taxon>Marseilla</taxon>
    </lineage>
</organism>
<reference evidence="2" key="1">
    <citation type="submission" date="2020-08" db="EMBL/GenBank/DDBJ databases">
        <authorList>
            <person name="Cejkova D."/>
            <person name="Kubasova T."/>
            <person name="Jahodarova E."/>
            <person name="Rychlik I."/>
        </authorList>
    </citation>
    <scope>NUCLEOTIDE SEQUENCE</scope>
    <source>
        <strain evidence="2">An824</strain>
    </source>
</reference>
<dbReference type="EMBL" id="JACJJG010000044">
    <property type="protein sequence ID" value="MBM6673958.1"/>
    <property type="molecule type" value="Genomic_DNA"/>
</dbReference>
<dbReference type="InterPro" id="IPR001173">
    <property type="entry name" value="Glyco_trans_2-like"/>
</dbReference>
<comment type="caution">
    <text evidence="2">The sequence shown here is derived from an EMBL/GenBank/DDBJ whole genome shotgun (WGS) entry which is preliminary data.</text>
</comment>
<dbReference type="PANTHER" id="PTHR43179:SF7">
    <property type="entry name" value="RHAMNOSYLTRANSFERASE WBBL"/>
    <property type="match status" value="1"/>
</dbReference>
<dbReference type="Gene3D" id="3.90.550.10">
    <property type="entry name" value="Spore Coat Polysaccharide Biosynthesis Protein SpsA, Chain A"/>
    <property type="match status" value="1"/>
</dbReference>
<evidence type="ECO:0000313" key="3">
    <source>
        <dbReference type="Proteomes" id="UP000706891"/>
    </source>
</evidence>
<accession>A0A938WTA6</accession>
<dbReference type="AlphaFoldDB" id="A0A938WTA6"/>
<proteinExistence type="predicted"/>
<dbReference type="Proteomes" id="UP000706891">
    <property type="component" value="Unassembled WGS sequence"/>
</dbReference>
<evidence type="ECO:0000313" key="2">
    <source>
        <dbReference type="EMBL" id="MBM6673958.1"/>
    </source>
</evidence>
<evidence type="ECO:0000259" key="1">
    <source>
        <dbReference type="Pfam" id="PF00535"/>
    </source>
</evidence>
<feature type="domain" description="Glycosyltransferase 2-like" evidence="1">
    <location>
        <begin position="13"/>
        <end position="119"/>
    </location>
</feature>
<reference evidence="2" key="2">
    <citation type="journal article" date="2021" name="Sci. Rep.">
        <title>The distribution of antibiotic resistance genes in chicken gut microbiota commensals.</title>
        <authorList>
            <person name="Juricova H."/>
            <person name="Matiasovicova J."/>
            <person name="Kubasova T."/>
            <person name="Cejkova D."/>
            <person name="Rychlik I."/>
        </authorList>
    </citation>
    <scope>NUCLEOTIDE SEQUENCE</scope>
    <source>
        <strain evidence="2">An824</strain>
    </source>
</reference>
<dbReference type="RefSeq" id="WP_021948517.1">
    <property type="nucleotide sequence ID" value="NZ_JACJJG010000044.1"/>
</dbReference>
<dbReference type="Pfam" id="PF00535">
    <property type="entry name" value="Glycos_transf_2"/>
    <property type="match status" value="1"/>
</dbReference>
<gene>
    <name evidence="2" type="ORF">H6A34_08735</name>
</gene>
<dbReference type="PANTHER" id="PTHR43179">
    <property type="entry name" value="RHAMNOSYLTRANSFERASE WBBL"/>
    <property type="match status" value="1"/>
</dbReference>
<protein>
    <submittedName>
        <fullName evidence="2">Glycosyltransferase family 2 protein</fullName>
    </submittedName>
</protein>
<dbReference type="InterPro" id="IPR029044">
    <property type="entry name" value="Nucleotide-diphossugar_trans"/>
</dbReference>
<sequence length="304" mass="35049">MTEKNDNNRQLFSILIPTWNNLEFLKVCVDSIRKNSTYSHQIIIHVNDGSDGTRQWVAEQGLDYTATDGNVGVCLAMNMMRSKVKTDYILFINDDMYALPGWDAALYDEIKRQPDNRFFLSATTIQPHTPNKAVINADYGDTIQTFREADLLREYMSYEAPDWLGSTLPPNIVHRDIWDLVGGYSVELSPGMYSDPDFTAKLWLCGIRRMKGVSASRVYHFETKSTTRIRKNMGQMQFLLKWGMTNGTFRRLFTHNGSPYSETLAAAMPTKAKLRGELIRCRMKALYWLMTKDFGPAWKAWEKF</sequence>
<dbReference type="SUPFAM" id="SSF53448">
    <property type="entry name" value="Nucleotide-diphospho-sugar transferases"/>
    <property type="match status" value="1"/>
</dbReference>
<name>A0A938WTA6_9BACT</name>